<feature type="transmembrane region" description="Helical" evidence="6">
    <location>
        <begin position="522"/>
        <end position="546"/>
    </location>
</feature>
<accession>A0ABD3M2L2</accession>
<organism evidence="8 9">
    <name type="scientific">Discostella pseudostelligera</name>
    <dbReference type="NCBI Taxonomy" id="259834"/>
    <lineage>
        <taxon>Eukaryota</taxon>
        <taxon>Sar</taxon>
        <taxon>Stramenopiles</taxon>
        <taxon>Ochrophyta</taxon>
        <taxon>Bacillariophyta</taxon>
        <taxon>Coscinodiscophyceae</taxon>
        <taxon>Thalassiosirophycidae</taxon>
        <taxon>Stephanodiscales</taxon>
        <taxon>Stephanodiscaceae</taxon>
        <taxon>Discostella</taxon>
    </lineage>
</organism>
<dbReference type="Pfam" id="PF01490">
    <property type="entry name" value="Aa_trans"/>
    <property type="match status" value="1"/>
</dbReference>
<dbReference type="EMBL" id="JALLBG020000247">
    <property type="protein sequence ID" value="KAL3757917.1"/>
    <property type="molecule type" value="Genomic_DNA"/>
</dbReference>
<feature type="transmembrane region" description="Helical" evidence="6">
    <location>
        <begin position="481"/>
        <end position="502"/>
    </location>
</feature>
<feature type="transmembrane region" description="Helical" evidence="6">
    <location>
        <begin position="335"/>
        <end position="357"/>
    </location>
</feature>
<gene>
    <name evidence="8" type="ORF">ACHAWU_002837</name>
</gene>
<dbReference type="AlphaFoldDB" id="A0ABD3M2L2"/>
<feature type="compositionally biased region" description="Basic and acidic residues" evidence="5">
    <location>
        <begin position="1"/>
        <end position="11"/>
    </location>
</feature>
<proteinExistence type="predicted"/>
<name>A0ABD3M2L2_9STRA</name>
<dbReference type="InterPro" id="IPR013057">
    <property type="entry name" value="AA_transpt_TM"/>
</dbReference>
<comment type="subcellular location">
    <subcellularLocation>
        <location evidence="1">Membrane</location>
        <topology evidence="1">Multi-pass membrane protein</topology>
    </subcellularLocation>
</comment>
<evidence type="ECO:0000256" key="1">
    <source>
        <dbReference type="ARBA" id="ARBA00004141"/>
    </source>
</evidence>
<feature type="transmembrane region" description="Helical" evidence="6">
    <location>
        <begin position="91"/>
        <end position="113"/>
    </location>
</feature>
<reference evidence="8 9" key="1">
    <citation type="submission" date="2024-10" db="EMBL/GenBank/DDBJ databases">
        <title>Updated reference genomes for cyclostephanoid diatoms.</title>
        <authorList>
            <person name="Roberts W.R."/>
            <person name="Alverson A.J."/>
        </authorList>
    </citation>
    <scope>NUCLEOTIDE SEQUENCE [LARGE SCALE GENOMIC DNA]</scope>
    <source>
        <strain evidence="8 9">AJA232-27</strain>
    </source>
</reference>
<feature type="transmembrane region" description="Helical" evidence="6">
    <location>
        <begin position="125"/>
        <end position="144"/>
    </location>
</feature>
<evidence type="ECO:0000256" key="5">
    <source>
        <dbReference type="SAM" id="MobiDB-lite"/>
    </source>
</evidence>
<evidence type="ECO:0000259" key="7">
    <source>
        <dbReference type="Pfam" id="PF01490"/>
    </source>
</evidence>
<feature type="compositionally biased region" description="Basic and acidic residues" evidence="5">
    <location>
        <begin position="20"/>
        <end position="29"/>
    </location>
</feature>
<evidence type="ECO:0000313" key="9">
    <source>
        <dbReference type="Proteomes" id="UP001530293"/>
    </source>
</evidence>
<evidence type="ECO:0000256" key="3">
    <source>
        <dbReference type="ARBA" id="ARBA00022989"/>
    </source>
</evidence>
<dbReference type="PANTHER" id="PTHR22950:SF682">
    <property type="entry name" value="TRANSMEMBRANE AMINO ACID TRANSPORTER FAMILY PROTEIN"/>
    <property type="match status" value="1"/>
</dbReference>
<feature type="transmembrane region" description="Helical" evidence="6">
    <location>
        <begin position="458"/>
        <end position="475"/>
    </location>
</feature>
<feature type="transmembrane region" description="Helical" evidence="6">
    <location>
        <begin position="292"/>
        <end position="315"/>
    </location>
</feature>
<dbReference type="GO" id="GO:0016020">
    <property type="term" value="C:membrane"/>
    <property type="evidence" value="ECO:0007669"/>
    <property type="project" value="UniProtKB-SubCell"/>
</dbReference>
<feature type="transmembrane region" description="Helical" evidence="6">
    <location>
        <begin position="189"/>
        <end position="210"/>
    </location>
</feature>
<comment type="caution">
    <text evidence="8">The sequence shown here is derived from an EMBL/GenBank/DDBJ whole genome shotgun (WGS) entry which is preliminary data.</text>
</comment>
<feature type="region of interest" description="Disordered" evidence="5">
    <location>
        <begin position="1"/>
        <end position="50"/>
    </location>
</feature>
<keyword evidence="2 6" id="KW-0812">Transmembrane</keyword>
<keyword evidence="3 6" id="KW-1133">Transmembrane helix</keyword>
<evidence type="ECO:0000256" key="4">
    <source>
        <dbReference type="ARBA" id="ARBA00023136"/>
    </source>
</evidence>
<keyword evidence="4 6" id="KW-0472">Membrane</keyword>
<sequence length="565" mass="61339">MAGSVRQRDSVMHPTSPSNEHSDISHRSCPESSTVNSDDAAADDDSHHHQHHHRSTNWWENFQPGSISNLCSATLGAGALSLPYAISLTGIVIGVVLLMISAYLTIISVDVIIGWTTCGESTGGVSIDLLLWAVAYIVAVGDILNEGVQAIGIDSDHGEISRQRIMISFWVLVMFPLSLQRNVRALERFSSLGVLSIISLVIAAVIHSLIHSSSFGGDGGTQQIYRTDVNSMLWPNSFWDIIKACPIIIFAFSCQINVCAIYEELTPIDTPCGTSSHAMPMLKSKQVAMHRITTNSVILCMILYICIGLFGFLDFGHDTADNILNNYCMQYTHDLMIIVPSAFFAVAIVIAFPFNILPARVTLKLILDRFRKRRRCDRCHRFFSSITCDNCLWPWTGPVEYSRVGSIELDDHSIASDPLLGDDRFGDRPILIPHMSLDAASLVTDNECSPESPPVEHFLLTLLLSGSALIVALLIPGISTVFGIMGGTAASVIAFILPGMFLKEATGPIVPRQVGVRPLRVLPLLFTVGGTLSGIMSTGVTIYGLFIPSDGAGVSICGNHTARTE</sequence>
<evidence type="ECO:0000256" key="2">
    <source>
        <dbReference type="ARBA" id="ARBA00022692"/>
    </source>
</evidence>
<evidence type="ECO:0000256" key="6">
    <source>
        <dbReference type="SAM" id="Phobius"/>
    </source>
</evidence>
<evidence type="ECO:0000313" key="8">
    <source>
        <dbReference type="EMBL" id="KAL3757917.1"/>
    </source>
</evidence>
<protein>
    <recommendedName>
        <fullName evidence="7">Amino acid transporter transmembrane domain-containing protein</fullName>
    </recommendedName>
</protein>
<keyword evidence="9" id="KW-1185">Reference proteome</keyword>
<dbReference type="PANTHER" id="PTHR22950">
    <property type="entry name" value="AMINO ACID TRANSPORTER"/>
    <property type="match status" value="1"/>
</dbReference>
<feature type="domain" description="Amino acid transporter transmembrane" evidence="7">
    <location>
        <begin position="127"/>
        <end position="542"/>
    </location>
</feature>
<dbReference type="Proteomes" id="UP001530293">
    <property type="component" value="Unassembled WGS sequence"/>
</dbReference>